<dbReference type="EMBL" id="CAJZAH010000011">
    <property type="protein sequence ID" value="CAG9184381.1"/>
    <property type="molecule type" value="Genomic_DNA"/>
</dbReference>
<name>A0ABM8XVF1_9BURK</name>
<comment type="caution">
    <text evidence="4">The sequence shown here is derived from an EMBL/GenBank/DDBJ whole genome shotgun (WGS) entry which is preliminary data.</text>
</comment>
<dbReference type="SUPFAM" id="SSF109709">
    <property type="entry name" value="KorB DNA-binding domain-like"/>
    <property type="match status" value="1"/>
</dbReference>
<dbReference type="Pfam" id="PF02195">
    <property type="entry name" value="ParB_N"/>
    <property type="match status" value="1"/>
</dbReference>
<dbReference type="InterPro" id="IPR004437">
    <property type="entry name" value="ParB/RepB/Spo0J"/>
</dbReference>
<dbReference type="InterPro" id="IPR003115">
    <property type="entry name" value="ParB_N"/>
</dbReference>
<dbReference type="RefSeq" id="WP_224044641.1">
    <property type="nucleotide sequence ID" value="NZ_CAJZAH010000011.1"/>
</dbReference>
<protein>
    <submittedName>
        <fullName evidence="4">Nucleoid occlusion protein</fullName>
    </submittedName>
</protein>
<dbReference type="PANTHER" id="PTHR33375:SF1">
    <property type="entry name" value="CHROMOSOME-PARTITIONING PROTEIN PARB-RELATED"/>
    <property type="match status" value="1"/>
</dbReference>
<sequence length="338" mass="37506">MATKGKKNFLDSLEAGAERDQAIRQTAALDRFDRVDDVLSGRTNLLQTGEGTSAKPSSANESFHVETLVAEGRASSRYARIPLDLIDDNPLNSRKFYDENKVKARAASIAAEGQMVPAPVAPNPTKQGRYTLIDGHYRKKALLHLNHSDMECRILEGLSPVDFYKLAHLLNNEREQESILDVAFSYRQLLNAGIAKTDEELVPIVGESKAKISKMLALVELPQSVLDVITENPDAFGVSVGYELTLYNKVAGEDKTAELAQRIAAERLPFTKVEAIRKKAEEGTRAKRNTSRQYKIMRAGQPIGTLKEWDNGRVTVDMTFDDPAKREAYVASLLDETK</sequence>
<evidence type="ECO:0000313" key="4">
    <source>
        <dbReference type="EMBL" id="CAG9184381.1"/>
    </source>
</evidence>
<dbReference type="Gene3D" id="1.10.10.2830">
    <property type="match status" value="1"/>
</dbReference>
<keyword evidence="2" id="KW-0159">Chromosome partition</keyword>
<accession>A0ABM8XVF1</accession>
<dbReference type="InterPro" id="IPR036086">
    <property type="entry name" value="ParB/Sulfiredoxin_sf"/>
</dbReference>
<dbReference type="Proteomes" id="UP000721236">
    <property type="component" value="Unassembled WGS sequence"/>
</dbReference>
<evidence type="ECO:0000256" key="2">
    <source>
        <dbReference type="ARBA" id="ARBA00022829"/>
    </source>
</evidence>
<comment type="similarity">
    <text evidence="1">Belongs to the ParB family.</text>
</comment>
<dbReference type="NCBIfam" id="TIGR00180">
    <property type="entry name" value="parB_part"/>
    <property type="match status" value="1"/>
</dbReference>
<feature type="domain" description="ParB-like N-terminal" evidence="3">
    <location>
        <begin position="79"/>
        <end position="172"/>
    </location>
</feature>
<dbReference type="InterPro" id="IPR050336">
    <property type="entry name" value="Chromosome_partition/occlusion"/>
</dbReference>
<reference evidence="4 5" key="1">
    <citation type="submission" date="2021-08" db="EMBL/GenBank/DDBJ databases">
        <authorList>
            <person name="Peeters C."/>
        </authorList>
    </citation>
    <scope>NUCLEOTIDE SEQUENCE [LARGE SCALE GENOMIC DNA]</scope>
    <source>
        <strain evidence="4 5">LMG 21510</strain>
    </source>
</reference>
<dbReference type="SUPFAM" id="SSF110849">
    <property type="entry name" value="ParB/Sulfiredoxin"/>
    <property type="match status" value="1"/>
</dbReference>
<gene>
    <name evidence="4" type="primary">noc_3</name>
    <name evidence="4" type="ORF">LMG21510_05084</name>
</gene>
<evidence type="ECO:0000256" key="1">
    <source>
        <dbReference type="ARBA" id="ARBA00006295"/>
    </source>
</evidence>
<proteinExistence type="inferred from homology"/>
<dbReference type="InterPro" id="IPR041468">
    <property type="entry name" value="HTH_ParB/Spo0J"/>
</dbReference>
<dbReference type="SMART" id="SM00470">
    <property type="entry name" value="ParB"/>
    <property type="match status" value="1"/>
</dbReference>
<dbReference type="Gene3D" id="3.90.1530.10">
    <property type="entry name" value="Conserved hypothetical protein from pyrococcus furiosus pfu- 392566-001, ParB domain"/>
    <property type="match status" value="1"/>
</dbReference>
<organism evidence="4 5">
    <name type="scientific">Cupriavidus respiraculi</name>
    <dbReference type="NCBI Taxonomy" id="195930"/>
    <lineage>
        <taxon>Bacteria</taxon>
        <taxon>Pseudomonadati</taxon>
        <taxon>Pseudomonadota</taxon>
        <taxon>Betaproteobacteria</taxon>
        <taxon>Burkholderiales</taxon>
        <taxon>Burkholderiaceae</taxon>
        <taxon>Cupriavidus</taxon>
    </lineage>
</organism>
<dbReference type="PANTHER" id="PTHR33375">
    <property type="entry name" value="CHROMOSOME-PARTITIONING PROTEIN PARB-RELATED"/>
    <property type="match status" value="1"/>
</dbReference>
<keyword evidence="5" id="KW-1185">Reference proteome</keyword>
<evidence type="ECO:0000259" key="3">
    <source>
        <dbReference type="SMART" id="SM00470"/>
    </source>
</evidence>
<dbReference type="Pfam" id="PF17762">
    <property type="entry name" value="HTH_ParB"/>
    <property type="match status" value="1"/>
</dbReference>
<evidence type="ECO:0000313" key="5">
    <source>
        <dbReference type="Proteomes" id="UP000721236"/>
    </source>
</evidence>